<sequence>MGPLTIRVLEDGRNTDNRIGTMILTIKPGSKGPPIHWHRMHDETFFVTKGRLRFTVILADDAKGGSKETKDIDTKAGDYVIVPTKSIHTFSNPFDEEAEFFNTFTPAYYVDYLRMLAKALDNVMTGKGRPLTESEQRDVMAQFATFAPGDVGVEI</sequence>
<evidence type="ECO:0000259" key="1">
    <source>
        <dbReference type="Pfam" id="PF07883"/>
    </source>
</evidence>
<dbReference type="PANTHER" id="PTHR36440:SF1">
    <property type="entry name" value="PUTATIVE (AFU_ORTHOLOGUE AFUA_8G07350)-RELATED"/>
    <property type="match status" value="1"/>
</dbReference>
<dbReference type="InParanoid" id="A0A194XBN8"/>
<dbReference type="EMBL" id="KQ947414">
    <property type="protein sequence ID" value="KUJ17574.1"/>
    <property type="molecule type" value="Genomic_DNA"/>
</dbReference>
<reference evidence="2 3" key="1">
    <citation type="submission" date="2015-10" db="EMBL/GenBank/DDBJ databases">
        <title>Full genome of DAOMC 229536 Phialocephala scopiformis, a fungal endophyte of spruce producing the potent anti-insectan compound rugulosin.</title>
        <authorList>
            <consortium name="DOE Joint Genome Institute"/>
            <person name="Walker A.K."/>
            <person name="Frasz S.L."/>
            <person name="Seifert K.A."/>
            <person name="Miller J.D."/>
            <person name="Mondo S.J."/>
            <person name="Labutti K."/>
            <person name="Lipzen A."/>
            <person name="Dockter R."/>
            <person name="Kennedy M."/>
            <person name="Grigoriev I.V."/>
            <person name="Spatafora J.W."/>
        </authorList>
    </citation>
    <scope>NUCLEOTIDE SEQUENCE [LARGE SCALE GENOMIC DNA]</scope>
    <source>
        <strain evidence="2 3">CBS 120377</strain>
    </source>
</reference>
<dbReference type="RefSeq" id="XP_018071929.1">
    <property type="nucleotide sequence ID" value="XM_018209240.1"/>
</dbReference>
<dbReference type="InterPro" id="IPR011051">
    <property type="entry name" value="RmlC_Cupin_sf"/>
</dbReference>
<keyword evidence="3" id="KW-1185">Reference proteome</keyword>
<name>A0A194XBN8_MOLSC</name>
<organism evidence="2 3">
    <name type="scientific">Mollisia scopiformis</name>
    <name type="common">Conifer needle endophyte fungus</name>
    <name type="synonym">Phialocephala scopiformis</name>
    <dbReference type="NCBI Taxonomy" id="149040"/>
    <lineage>
        <taxon>Eukaryota</taxon>
        <taxon>Fungi</taxon>
        <taxon>Dikarya</taxon>
        <taxon>Ascomycota</taxon>
        <taxon>Pezizomycotina</taxon>
        <taxon>Leotiomycetes</taxon>
        <taxon>Helotiales</taxon>
        <taxon>Mollisiaceae</taxon>
        <taxon>Mollisia</taxon>
    </lineage>
</organism>
<protein>
    <submittedName>
        <fullName evidence="2">RmlC-like cupin</fullName>
    </submittedName>
</protein>
<dbReference type="KEGG" id="psco:LY89DRAFT_583974"/>
<dbReference type="AlphaFoldDB" id="A0A194XBN8"/>
<evidence type="ECO:0000313" key="2">
    <source>
        <dbReference type="EMBL" id="KUJ17574.1"/>
    </source>
</evidence>
<dbReference type="InterPro" id="IPR013096">
    <property type="entry name" value="Cupin_2"/>
</dbReference>
<accession>A0A194XBN8</accession>
<feature type="domain" description="Cupin type-2" evidence="1">
    <location>
        <begin position="23"/>
        <end position="102"/>
    </location>
</feature>
<gene>
    <name evidence="2" type="ORF">LY89DRAFT_583974</name>
</gene>
<dbReference type="Gene3D" id="2.60.120.10">
    <property type="entry name" value="Jelly Rolls"/>
    <property type="match status" value="1"/>
</dbReference>
<dbReference type="Pfam" id="PF07883">
    <property type="entry name" value="Cupin_2"/>
    <property type="match status" value="1"/>
</dbReference>
<proteinExistence type="predicted"/>
<dbReference type="InterPro" id="IPR014710">
    <property type="entry name" value="RmlC-like_jellyroll"/>
</dbReference>
<dbReference type="PANTHER" id="PTHR36440">
    <property type="entry name" value="PUTATIVE (AFU_ORTHOLOGUE AFUA_8G07350)-RELATED"/>
    <property type="match status" value="1"/>
</dbReference>
<evidence type="ECO:0000313" key="3">
    <source>
        <dbReference type="Proteomes" id="UP000070700"/>
    </source>
</evidence>
<dbReference type="InterPro" id="IPR053146">
    <property type="entry name" value="QDO-like"/>
</dbReference>
<dbReference type="GeneID" id="28818966"/>
<dbReference type="SUPFAM" id="SSF51182">
    <property type="entry name" value="RmlC-like cupins"/>
    <property type="match status" value="1"/>
</dbReference>
<dbReference type="OrthoDB" id="4124983at2759"/>
<dbReference type="Proteomes" id="UP000070700">
    <property type="component" value="Unassembled WGS sequence"/>
</dbReference>